<proteinExistence type="predicted"/>
<accession>A0A1V3NFK3</accession>
<dbReference type="STRING" id="108003.B1C78_09925"/>
<dbReference type="Proteomes" id="UP000189462">
    <property type="component" value="Unassembled WGS sequence"/>
</dbReference>
<comment type="caution">
    <text evidence="1">The sequence shown here is derived from an EMBL/GenBank/DDBJ whole genome shotgun (WGS) entry which is preliminary data.</text>
</comment>
<gene>
    <name evidence="1" type="ORF">B1C78_09925</name>
</gene>
<dbReference type="EMBL" id="MVBK01000057">
    <property type="protein sequence ID" value="OOG23840.1"/>
    <property type="molecule type" value="Genomic_DNA"/>
</dbReference>
<evidence type="ECO:0000313" key="1">
    <source>
        <dbReference type="EMBL" id="OOG23840.1"/>
    </source>
</evidence>
<dbReference type="AlphaFoldDB" id="A0A1V3NFK3"/>
<reference evidence="1 2" key="1">
    <citation type="submission" date="2017-02" db="EMBL/GenBank/DDBJ databases">
        <title>Genomic diversity within the haloalkaliphilic genus Thioalkalivibrio.</title>
        <authorList>
            <person name="Ahn A.-C."/>
            <person name="Meier-Kolthoff J."/>
            <person name="Overmars L."/>
            <person name="Richter M."/>
            <person name="Woyke T."/>
            <person name="Sorokin D.Y."/>
            <person name="Muyzer G."/>
        </authorList>
    </citation>
    <scope>NUCLEOTIDE SEQUENCE [LARGE SCALE GENOMIC DNA]</scope>
    <source>
        <strain evidence="1 2">ALJD</strain>
    </source>
</reference>
<evidence type="ECO:0000313" key="2">
    <source>
        <dbReference type="Proteomes" id="UP000189462"/>
    </source>
</evidence>
<organism evidence="1 2">
    <name type="scientific">Thioalkalivibrio denitrificans</name>
    <dbReference type="NCBI Taxonomy" id="108003"/>
    <lineage>
        <taxon>Bacteria</taxon>
        <taxon>Pseudomonadati</taxon>
        <taxon>Pseudomonadota</taxon>
        <taxon>Gammaproteobacteria</taxon>
        <taxon>Chromatiales</taxon>
        <taxon>Ectothiorhodospiraceae</taxon>
        <taxon>Thioalkalivibrio</taxon>
    </lineage>
</organism>
<dbReference type="OrthoDB" id="8562534at2"/>
<keyword evidence="2" id="KW-1185">Reference proteome</keyword>
<dbReference type="RefSeq" id="WP_077278994.1">
    <property type="nucleotide sequence ID" value="NZ_MVBK01000057.1"/>
</dbReference>
<name>A0A1V3NFK3_9GAMM</name>
<dbReference type="PIRSF" id="PIRSF006821">
    <property type="entry name" value="UCP006821"/>
    <property type="match status" value="1"/>
</dbReference>
<evidence type="ECO:0008006" key="3">
    <source>
        <dbReference type="Google" id="ProtNLM"/>
    </source>
</evidence>
<sequence length="110" mass="12632">MIRRLLALDGVLVAARFRDDGQLVEGYGLLDEHHMWRLARFAHDYKRFTQGNSDQFSMFTRLRGWTPPKGWIVRGEAHSVCSIGNLVCLVNNAEASLNEVMRELDDVSHF</sequence>
<dbReference type="InterPro" id="IPR018685">
    <property type="entry name" value="DUF2173"/>
</dbReference>
<protein>
    <recommendedName>
        <fullName evidence="3">DUF2173 domain-containing protein</fullName>
    </recommendedName>
</protein>
<dbReference type="Pfam" id="PF09941">
    <property type="entry name" value="DUF2173"/>
    <property type="match status" value="1"/>
</dbReference>